<dbReference type="Gene3D" id="2.40.50.140">
    <property type="entry name" value="Nucleic acid-binding proteins"/>
    <property type="match status" value="2"/>
</dbReference>
<evidence type="ECO:0000256" key="7">
    <source>
        <dbReference type="ARBA" id="ARBA00023242"/>
    </source>
</evidence>
<feature type="region of interest" description="Disordered" evidence="8">
    <location>
        <begin position="466"/>
        <end position="485"/>
    </location>
</feature>
<feature type="compositionally biased region" description="Basic and acidic residues" evidence="8">
    <location>
        <begin position="578"/>
        <end position="592"/>
    </location>
</feature>
<dbReference type="PANTHER" id="PTHR14513:SF0">
    <property type="entry name" value="PROTECTION OF TELOMERES PROTEIN 1"/>
    <property type="match status" value="1"/>
</dbReference>
<sequence>MSVYLTDISLEESGNTICLNIFLPDEDNLPKFQLADIVIVKDVLLQAPRWDMCFSLLHRPRTRIHIYRAQPTAPSTLTYVPWLARPRYAYQKDAPNPPPTTVEKEYALYLHQKINKGALPDITTFEQTAAESLQRQDKRRELKDVCQGMYCDLLVQVVSEPHITDYPYAMLWVSDYTENSAFEDKGDAAVGGAVANGGNSNVGDSNGYLTKFGASADKAKARGNGNNKTGNDKVDSYLQWRGPPGRRSMFMVCFSPHAEFIQQKVKRGSWVTMKNVHIKYSEHGIEGVMASDISQGSPLRVALVATDGIDRENMDARFIAALLRKRDLEKGVKAEAKKRKALHDASNPDDGKALNSRGRRKLSRKGKHSKANEVVACEFNEQPVVPLALVLDPRHYVFDNKDEAADAAADTAAQTSSETSLPKACLQLPFANIKFKARVRVVDFLPHKLTNFAVRCRRDEYAILGGNEESSSSSSSEDDEDDEGGGERVWEWRFALLLEDASLPAGASTNNKENKASPARVWAVVNNFHGQALLKQDACDLHKDSKALGALREKLFLLWGNLQEKKLAAAKLAKDRTKAAHEAKQKQAKLDEAQQAAQEKAKNREEQARERVAVNKASLSQYPPPVHDDSEDDIDLDEASTAKSIEAQQKQKQQQQQQNKQKSAEQPEKPTHLSSRPFVCCLQQYGVLETVVDSDSNHSGSGEHDGRPKKVWRQTFGMFGTTIRG</sequence>
<keyword evidence="11" id="KW-1185">Reference proteome</keyword>
<evidence type="ECO:0000256" key="1">
    <source>
        <dbReference type="ARBA" id="ARBA00004123"/>
    </source>
</evidence>
<feature type="region of interest" description="Disordered" evidence="8">
    <location>
        <begin position="334"/>
        <end position="367"/>
    </location>
</feature>
<protein>
    <recommendedName>
        <fullName evidence="9">Protection of telomeres protein 1 ssDNA-binding domain-containing protein</fullName>
    </recommendedName>
</protein>
<evidence type="ECO:0000313" key="10">
    <source>
        <dbReference type="EMBL" id="CAK7211444.1"/>
    </source>
</evidence>
<dbReference type="InterPro" id="IPR028389">
    <property type="entry name" value="POT1"/>
</dbReference>
<gene>
    <name evidence="10" type="ORF">SBRCBS47491_001128</name>
</gene>
<evidence type="ECO:0000256" key="8">
    <source>
        <dbReference type="SAM" id="MobiDB-lite"/>
    </source>
</evidence>
<dbReference type="SUPFAM" id="SSF50249">
    <property type="entry name" value="Nucleic acid-binding proteins"/>
    <property type="match status" value="1"/>
</dbReference>
<name>A0ABP0AVZ8_9PEZI</name>
<dbReference type="InterPro" id="IPR012340">
    <property type="entry name" value="NA-bd_OB-fold"/>
</dbReference>
<feature type="region of interest" description="Disordered" evidence="8">
    <location>
        <begin position="578"/>
        <end position="676"/>
    </location>
</feature>
<feature type="compositionally biased region" description="Acidic residues" evidence="8">
    <location>
        <begin position="629"/>
        <end position="638"/>
    </location>
</feature>
<evidence type="ECO:0000256" key="2">
    <source>
        <dbReference type="ARBA" id="ARBA00004574"/>
    </source>
</evidence>
<evidence type="ECO:0000256" key="3">
    <source>
        <dbReference type="ARBA" id="ARBA00008442"/>
    </source>
</evidence>
<evidence type="ECO:0000259" key="9">
    <source>
        <dbReference type="Pfam" id="PF16686"/>
    </source>
</evidence>
<evidence type="ECO:0000256" key="6">
    <source>
        <dbReference type="ARBA" id="ARBA00023125"/>
    </source>
</evidence>
<evidence type="ECO:0000256" key="4">
    <source>
        <dbReference type="ARBA" id="ARBA00022454"/>
    </source>
</evidence>
<keyword evidence="5" id="KW-0779">Telomere</keyword>
<proteinExistence type="inferred from homology"/>
<dbReference type="EMBL" id="CAWUHC010000006">
    <property type="protein sequence ID" value="CAK7211444.1"/>
    <property type="molecule type" value="Genomic_DNA"/>
</dbReference>
<dbReference type="PANTHER" id="PTHR14513">
    <property type="entry name" value="PROTECTION OF TELOMERES 1"/>
    <property type="match status" value="1"/>
</dbReference>
<feature type="compositionally biased region" description="Low complexity" evidence="8">
    <location>
        <begin position="648"/>
        <end position="661"/>
    </location>
</feature>
<organism evidence="10 11">
    <name type="scientific">Sporothrix bragantina</name>
    <dbReference type="NCBI Taxonomy" id="671064"/>
    <lineage>
        <taxon>Eukaryota</taxon>
        <taxon>Fungi</taxon>
        <taxon>Dikarya</taxon>
        <taxon>Ascomycota</taxon>
        <taxon>Pezizomycotina</taxon>
        <taxon>Sordariomycetes</taxon>
        <taxon>Sordariomycetidae</taxon>
        <taxon>Ophiostomatales</taxon>
        <taxon>Ophiostomataceae</taxon>
        <taxon>Sporothrix</taxon>
    </lineage>
</organism>
<evidence type="ECO:0000256" key="5">
    <source>
        <dbReference type="ARBA" id="ARBA00022895"/>
    </source>
</evidence>
<dbReference type="Proteomes" id="UP001642406">
    <property type="component" value="Unassembled WGS sequence"/>
</dbReference>
<feature type="domain" description="Protection of telomeres protein 1 ssDNA-binding" evidence="9">
    <location>
        <begin position="141"/>
        <end position="330"/>
    </location>
</feature>
<keyword evidence="7" id="KW-0539">Nucleus</keyword>
<dbReference type="Pfam" id="PF16686">
    <property type="entry name" value="POT1PC"/>
    <property type="match status" value="1"/>
</dbReference>
<accession>A0ABP0AVZ8</accession>
<reference evidence="10 11" key="1">
    <citation type="submission" date="2024-01" db="EMBL/GenBank/DDBJ databases">
        <authorList>
            <person name="Allen C."/>
            <person name="Tagirdzhanova G."/>
        </authorList>
    </citation>
    <scope>NUCLEOTIDE SEQUENCE [LARGE SCALE GENOMIC DNA]</scope>
</reference>
<dbReference type="InterPro" id="IPR032042">
    <property type="entry name" value="POT1PC"/>
</dbReference>
<feature type="compositionally biased region" description="Basic residues" evidence="8">
    <location>
        <begin position="357"/>
        <end position="367"/>
    </location>
</feature>
<keyword evidence="6" id="KW-0238">DNA-binding</keyword>
<comment type="similarity">
    <text evidence="3">Belongs to the telombin family.</text>
</comment>
<evidence type="ECO:0000313" key="11">
    <source>
        <dbReference type="Proteomes" id="UP001642406"/>
    </source>
</evidence>
<comment type="subcellular location">
    <subcellularLocation>
        <location evidence="2">Chromosome</location>
        <location evidence="2">Telomere</location>
    </subcellularLocation>
    <subcellularLocation>
        <location evidence="1">Nucleus</location>
    </subcellularLocation>
</comment>
<keyword evidence="4" id="KW-0158">Chromosome</keyword>
<comment type="caution">
    <text evidence="10">The sequence shown here is derived from an EMBL/GenBank/DDBJ whole genome shotgun (WGS) entry which is preliminary data.</text>
</comment>
<feature type="compositionally biased region" description="Basic and acidic residues" evidence="8">
    <location>
        <begin position="662"/>
        <end position="671"/>
    </location>
</feature>
<feature type="compositionally biased region" description="Basic and acidic residues" evidence="8">
    <location>
        <begin position="599"/>
        <end position="613"/>
    </location>
</feature>